<dbReference type="Proteomes" id="UP000238479">
    <property type="component" value="Chromosome 5"/>
</dbReference>
<gene>
    <name evidence="1" type="ORF">RchiOBHm_Chr5g0052361</name>
</gene>
<sequence length="60" mass="6657">MTTGSSHPTPFLSDELSILFLLLLSSNHSSDMEEFSIAVILVNPFVSKFLLHYIGHTHIA</sequence>
<evidence type="ECO:0000313" key="1">
    <source>
        <dbReference type="EMBL" id="PRQ32977.1"/>
    </source>
</evidence>
<accession>A0A2P6QFN5</accession>
<proteinExistence type="predicted"/>
<organism evidence="1 2">
    <name type="scientific">Rosa chinensis</name>
    <name type="common">China rose</name>
    <dbReference type="NCBI Taxonomy" id="74649"/>
    <lineage>
        <taxon>Eukaryota</taxon>
        <taxon>Viridiplantae</taxon>
        <taxon>Streptophyta</taxon>
        <taxon>Embryophyta</taxon>
        <taxon>Tracheophyta</taxon>
        <taxon>Spermatophyta</taxon>
        <taxon>Magnoliopsida</taxon>
        <taxon>eudicotyledons</taxon>
        <taxon>Gunneridae</taxon>
        <taxon>Pentapetalae</taxon>
        <taxon>rosids</taxon>
        <taxon>fabids</taxon>
        <taxon>Rosales</taxon>
        <taxon>Rosaceae</taxon>
        <taxon>Rosoideae</taxon>
        <taxon>Rosoideae incertae sedis</taxon>
        <taxon>Rosa</taxon>
    </lineage>
</organism>
<keyword evidence="2" id="KW-1185">Reference proteome</keyword>
<dbReference type="EMBL" id="PDCK01000043">
    <property type="protein sequence ID" value="PRQ32977.1"/>
    <property type="molecule type" value="Genomic_DNA"/>
</dbReference>
<evidence type="ECO:0000313" key="2">
    <source>
        <dbReference type="Proteomes" id="UP000238479"/>
    </source>
</evidence>
<dbReference type="AlphaFoldDB" id="A0A2P6QFN5"/>
<reference evidence="1 2" key="1">
    <citation type="journal article" date="2018" name="Nat. Genet.">
        <title>The Rosa genome provides new insights in the design of modern roses.</title>
        <authorList>
            <person name="Bendahmane M."/>
        </authorList>
    </citation>
    <scope>NUCLEOTIDE SEQUENCE [LARGE SCALE GENOMIC DNA]</scope>
    <source>
        <strain evidence="2">cv. Old Blush</strain>
    </source>
</reference>
<name>A0A2P6QFN5_ROSCH</name>
<protein>
    <submittedName>
        <fullName evidence="1">Uncharacterized protein</fullName>
    </submittedName>
</protein>
<dbReference type="Gramene" id="PRQ32977">
    <property type="protein sequence ID" value="PRQ32977"/>
    <property type="gene ID" value="RchiOBHm_Chr5g0052361"/>
</dbReference>
<comment type="caution">
    <text evidence="1">The sequence shown here is derived from an EMBL/GenBank/DDBJ whole genome shotgun (WGS) entry which is preliminary data.</text>
</comment>